<name>C7NAF5_LEPBD</name>
<evidence type="ECO:0000313" key="2">
    <source>
        <dbReference type="Proteomes" id="UP000001910"/>
    </source>
</evidence>
<dbReference type="STRING" id="523794.Lebu_1247"/>
<accession>C7NAF5</accession>
<keyword evidence="2" id="KW-1185">Reference proteome</keyword>
<sequence length="33" mass="4047">MFEENNYYIKFVNNKKTTFEEAEAILESKYKSH</sequence>
<protein>
    <submittedName>
        <fullName evidence="1">Uncharacterized protein</fullName>
    </submittedName>
</protein>
<dbReference type="EMBL" id="CP001685">
    <property type="protein sequence ID" value="ACV39136.1"/>
    <property type="molecule type" value="Genomic_DNA"/>
</dbReference>
<proteinExistence type="predicted"/>
<reference evidence="1 2" key="1">
    <citation type="journal article" date="2009" name="Stand. Genomic Sci.">
        <title>Complete genome sequence of Leptotrichia buccalis type strain (C-1013-b).</title>
        <authorList>
            <person name="Ivanova N."/>
            <person name="Gronow S."/>
            <person name="Lapidus A."/>
            <person name="Copeland A."/>
            <person name="Glavina Del Rio T."/>
            <person name="Nolan M."/>
            <person name="Lucas S."/>
            <person name="Chen F."/>
            <person name="Tice H."/>
            <person name="Cheng J.F."/>
            <person name="Saunders E."/>
            <person name="Bruce D."/>
            <person name="Goodwin L."/>
            <person name="Brettin T."/>
            <person name="Detter J.C."/>
            <person name="Han C."/>
            <person name="Pitluck S."/>
            <person name="Mikhailova N."/>
            <person name="Pati A."/>
            <person name="Mavrommatis K."/>
            <person name="Chen A."/>
            <person name="Palaniappan K."/>
            <person name="Land M."/>
            <person name="Hauser L."/>
            <person name="Chang Y.J."/>
            <person name="Jeffries C.D."/>
            <person name="Chain P."/>
            <person name="Rohde C."/>
            <person name="Goker M."/>
            <person name="Bristow J."/>
            <person name="Eisen J.A."/>
            <person name="Markowitz V."/>
            <person name="Hugenholtz P."/>
            <person name="Kyrpides N.C."/>
            <person name="Klenk H.P."/>
        </authorList>
    </citation>
    <scope>NUCLEOTIDE SEQUENCE [LARGE SCALE GENOMIC DNA]</scope>
    <source>
        <strain evidence="2">ATCC 14201 / DSM 1135 / JCM 12969 / NCTC 10249 / C-1013-b</strain>
    </source>
</reference>
<dbReference type="KEGG" id="lba:Lebu_1247"/>
<dbReference type="Proteomes" id="UP000001910">
    <property type="component" value="Chromosome"/>
</dbReference>
<gene>
    <name evidence="1" type="ordered locus">Lebu_1247</name>
</gene>
<dbReference type="HOGENOM" id="CLU_3382514_0_0_0"/>
<dbReference type="AlphaFoldDB" id="C7NAF5"/>
<organism evidence="1 2">
    <name type="scientific">Leptotrichia buccalis (strain ATCC 14201 / DSM 1135 / JCM 12969 / NCTC 10249 / C-1013-b)</name>
    <dbReference type="NCBI Taxonomy" id="523794"/>
    <lineage>
        <taxon>Bacteria</taxon>
        <taxon>Fusobacteriati</taxon>
        <taxon>Fusobacteriota</taxon>
        <taxon>Fusobacteriia</taxon>
        <taxon>Fusobacteriales</taxon>
        <taxon>Leptotrichiaceae</taxon>
        <taxon>Leptotrichia</taxon>
    </lineage>
</organism>
<evidence type="ECO:0000313" key="1">
    <source>
        <dbReference type="EMBL" id="ACV39136.1"/>
    </source>
</evidence>